<dbReference type="OrthoDB" id="338818at2"/>
<name>A0A4R9K0F2_9LEPT</name>
<organism evidence="1 2">
    <name type="scientific">Leptospira ognonensis</name>
    <dbReference type="NCBI Taxonomy" id="2484945"/>
    <lineage>
        <taxon>Bacteria</taxon>
        <taxon>Pseudomonadati</taxon>
        <taxon>Spirochaetota</taxon>
        <taxon>Spirochaetia</taxon>
        <taxon>Leptospirales</taxon>
        <taxon>Leptospiraceae</taxon>
        <taxon>Leptospira</taxon>
    </lineage>
</organism>
<comment type="caution">
    <text evidence="1">The sequence shown here is derived from an EMBL/GenBank/DDBJ whole genome shotgun (WGS) entry which is preliminary data.</text>
</comment>
<evidence type="ECO:0000313" key="1">
    <source>
        <dbReference type="EMBL" id="TGL59123.1"/>
    </source>
</evidence>
<gene>
    <name evidence="1" type="ORF">EHQ58_09405</name>
</gene>
<sequence length="265" mass="30445">MSKELSEYEIKTLLEKIRSEYQEHGKLNPKVFDQTSFETRYLQVLRLRGNLSKFLSEEIAFLEQLKGKIQNLAAKKEAAKASTLNRIMDESMEKLEKYQKIDFHPVAKLELRYFYGAMVQFADTELPVLLNIFKGTPEYSFLQDSVLVLERIGISRRGMPSLKIQEVTKSLLDANGNPILIEKVSQALLRDGCIALKNVSQSIQDLTAKNRINPDLMVQVSDREYPKAHVVYGGKRFGRSLEMISERCKEIIQDFRMNSLLGMES</sequence>
<keyword evidence="2" id="KW-1185">Reference proteome</keyword>
<dbReference type="AlphaFoldDB" id="A0A4R9K0F2"/>
<evidence type="ECO:0000313" key="2">
    <source>
        <dbReference type="Proteomes" id="UP000297693"/>
    </source>
</evidence>
<dbReference type="Proteomes" id="UP000297693">
    <property type="component" value="Unassembled WGS sequence"/>
</dbReference>
<protein>
    <submittedName>
        <fullName evidence="1">Uncharacterized protein</fullName>
    </submittedName>
</protein>
<proteinExistence type="predicted"/>
<dbReference type="RefSeq" id="WP_135623647.1">
    <property type="nucleotide sequence ID" value="NZ_RQGD01000025.1"/>
</dbReference>
<dbReference type="EMBL" id="RQGD01000025">
    <property type="protein sequence ID" value="TGL59123.1"/>
    <property type="molecule type" value="Genomic_DNA"/>
</dbReference>
<reference evidence="1" key="1">
    <citation type="journal article" date="2019" name="PLoS Negl. Trop. Dis.">
        <title>Revisiting the worldwide diversity of Leptospira species in the environment.</title>
        <authorList>
            <person name="Vincent A.T."/>
            <person name="Schiettekatte O."/>
            <person name="Bourhy P."/>
            <person name="Veyrier F.J."/>
            <person name="Picardeau M."/>
        </authorList>
    </citation>
    <scope>NUCLEOTIDE SEQUENCE [LARGE SCALE GENOMIC DNA]</scope>
    <source>
        <strain evidence="1">201702476</strain>
    </source>
</reference>
<accession>A0A4R9K0F2</accession>